<evidence type="ECO:0000313" key="1">
    <source>
        <dbReference type="EMBL" id="RYR08871.1"/>
    </source>
</evidence>
<proteinExistence type="predicted"/>
<dbReference type="EMBL" id="SDMP01000015">
    <property type="protein sequence ID" value="RYR08871.1"/>
    <property type="molecule type" value="Genomic_DNA"/>
</dbReference>
<gene>
    <name evidence="1" type="ORF">Ahy_B05g076733</name>
</gene>
<reference evidence="1 2" key="1">
    <citation type="submission" date="2019-01" db="EMBL/GenBank/DDBJ databases">
        <title>Sequencing of cultivated peanut Arachis hypogaea provides insights into genome evolution and oil improvement.</title>
        <authorList>
            <person name="Chen X."/>
        </authorList>
    </citation>
    <scope>NUCLEOTIDE SEQUENCE [LARGE SCALE GENOMIC DNA]</scope>
    <source>
        <strain evidence="2">cv. Fuhuasheng</strain>
        <tissue evidence="1">Leaves</tissue>
    </source>
</reference>
<dbReference type="AlphaFoldDB" id="A0A444Z3V8"/>
<evidence type="ECO:0000313" key="2">
    <source>
        <dbReference type="Proteomes" id="UP000289738"/>
    </source>
</evidence>
<dbReference type="Proteomes" id="UP000289738">
    <property type="component" value="Chromosome B05"/>
</dbReference>
<organism evidence="1 2">
    <name type="scientific">Arachis hypogaea</name>
    <name type="common">Peanut</name>
    <dbReference type="NCBI Taxonomy" id="3818"/>
    <lineage>
        <taxon>Eukaryota</taxon>
        <taxon>Viridiplantae</taxon>
        <taxon>Streptophyta</taxon>
        <taxon>Embryophyta</taxon>
        <taxon>Tracheophyta</taxon>
        <taxon>Spermatophyta</taxon>
        <taxon>Magnoliopsida</taxon>
        <taxon>eudicotyledons</taxon>
        <taxon>Gunneridae</taxon>
        <taxon>Pentapetalae</taxon>
        <taxon>rosids</taxon>
        <taxon>fabids</taxon>
        <taxon>Fabales</taxon>
        <taxon>Fabaceae</taxon>
        <taxon>Papilionoideae</taxon>
        <taxon>50 kb inversion clade</taxon>
        <taxon>dalbergioids sensu lato</taxon>
        <taxon>Dalbergieae</taxon>
        <taxon>Pterocarpus clade</taxon>
        <taxon>Arachis</taxon>
    </lineage>
</organism>
<keyword evidence="2" id="KW-1185">Reference proteome</keyword>
<sequence length="83" mass="9283">MTGIKGERQYLNDGKTIDVLVILIENDDLKLNVTVLGEMADQIKGFMATGEQQLSIVVLQFARKIMYGIRLLINSDVPETVML</sequence>
<protein>
    <submittedName>
        <fullName evidence="1">Uncharacterized protein</fullName>
    </submittedName>
</protein>
<comment type="caution">
    <text evidence="1">The sequence shown here is derived from an EMBL/GenBank/DDBJ whole genome shotgun (WGS) entry which is preliminary data.</text>
</comment>
<accession>A0A444Z3V8</accession>
<name>A0A444Z3V8_ARAHY</name>